<dbReference type="SUPFAM" id="SSF56731">
    <property type="entry name" value="DNA primase core"/>
    <property type="match status" value="1"/>
</dbReference>
<gene>
    <name evidence="1" type="ORF">BEH_07860</name>
</gene>
<dbReference type="KEGG" id="beo:BEH_07860"/>
<evidence type="ECO:0000313" key="2">
    <source>
        <dbReference type="Proteomes" id="UP000036202"/>
    </source>
</evidence>
<dbReference type="Proteomes" id="UP000036202">
    <property type="component" value="Chromosome"/>
</dbReference>
<reference evidence="1 2" key="1">
    <citation type="journal article" date="2015" name="PLoS ONE">
        <title>Genome Sequence of Bacillus endophyticus and Analysis of Its Companion Mechanism in the Ketogulonigenium vulgare-Bacillus Strain Consortium.</title>
        <authorList>
            <person name="Jia N."/>
            <person name="Du J."/>
            <person name="Ding M.Z."/>
            <person name="Gao F."/>
            <person name="Yuan Y.J."/>
        </authorList>
    </citation>
    <scope>NUCLEOTIDE SEQUENCE [LARGE SCALE GENOMIC DNA]</scope>
    <source>
        <strain evidence="1 2">Hbe603</strain>
    </source>
</reference>
<dbReference type="AlphaFoldDB" id="A0A0H4KIA4"/>
<keyword evidence="2" id="KW-1185">Reference proteome</keyword>
<dbReference type="EMBL" id="CP011974">
    <property type="protein sequence ID" value="AKO92024.1"/>
    <property type="molecule type" value="Genomic_DNA"/>
</dbReference>
<dbReference type="RefSeq" id="WP_046216985.1">
    <property type="nucleotide sequence ID" value="NZ_CP011974.1"/>
</dbReference>
<evidence type="ECO:0000313" key="1">
    <source>
        <dbReference type="EMBL" id="AKO92024.1"/>
    </source>
</evidence>
<dbReference type="Gene3D" id="3.40.1360.10">
    <property type="match status" value="1"/>
</dbReference>
<accession>A0A0H4KIA4</accession>
<evidence type="ECO:0008006" key="3">
    <source>
        <dbReference type="Google" id="ProtNLM"/>
    </source>
</evidence>
<dbReference type="PATRIC" id="fig|135735.6.peg.1611"/>
<dbReference type="OrthoDB" id="2327166at2"/>
<reference evidence="2" key="2">
    <citation type="submission" date="2015-06" db="EMBL/GenBank/DDBJ databases">
        <title>Genome Sequence of Bacillus endophyticus and Analysis of its Companion Mechanism in the Ketogulonigenium vulgare-Bacillus strain Consortium.</title>
        <authorList>
            <person name="Jia N."/>
            <person name="Du J."/>
            <person name="Ding M.-Z."/>
            <person name="Gao F."/>
            <person name="Yuan Y.-J."/>
        </authorList>
    </citation>
    <scope>NUCLEOTIDE SEQUENCE [LARGE SCALE GENOMIC DNA]</scope>
    <source>
        <strain evidence="2">Hbe603</strain>
    </source>
</reference>
<organism evidence="1 2">
    <name type="scientific">Priestia filamentosa</name>
    <dbReference type="NCBI Taxonomy" id="1402861"/>
    <lineage>
        <taxon>Bacteria</taxon>
        <taxon>Bacillati</taxon>
        <taxon>Bacillota</taxon>
        <taxon>Bacilli</taxon>
        <taxon>Bacillales</taxon>
        <taxon>Bacillaceae</taxon>
        <taxon>Priestia</taxon>
    </lineage>
</organism>
<proteinExistence type="predicted"/>
<name>A0A0H4KIA4_9BACI</name>
<sequence length="340" mass="39289">MDARELEKYIIENDLLQQLLEKVGCHSFVPYANEIRCALPDENDNSKVSIFPDNLSIRVFTKGETIYGRIYDLVMYIYDIPFTNAYKKCLALLGLSGGIITKKTDHLAFFKGIKTKRKRTTSDNEQVYYDISVLDKYSKIPHIDLIHKDSIIGQDVIDKYHVRFDEQSERIIFPHFKYDDKNKIVGVVGRTVNKAWEELNIPKYFPIDGMRYEKSSNLYGLSHNMESVQQTGQIVVFEAEKSVIKLDMFGYPIGVSVGCHEVSNEQLKILLSLNCEVVIAFDKGIEKSHVLETCGRINKFQKVSYIEDKWDLLKKGDSPVDKGYKKWNFLLKHRTFVKGD</sequence>
<protein>
    <recommendedName>
        <fullName evidence="3">DNA primase</fullName>
    </recommendedName>
</protein>